<evidence type="ECO:0000313" key="6">
    <source>
        <dbReference type="Proteomes" id="UP000799770"/>
    </source>
</evidence>
<keyword evidence="6" id="KW-1185">Reference proteome</keyword>
<dbReference type="PROSITE" id="PS00138">
    <property type="entry name" value="SUBTILASE_SER"/>
    <property type="match status" value="1"/>
</dbReference>
<dbReference type="InterPro" id="IPR000209">
    <property type="entry name" value="Peptidase_S8/S53_dom"/>
</dbReference>
<protein>
    <recommendedName>
        <fullName evidence="4">Peptidase S8/S53 domain-containing protein</fullName>
    </recommendedName>
</protein>
<organism evidence="5 6">
    <name type="scientific">Lophiotrema nucula</name>
    <dbReference type="NCBI Taxonomy" id="690887"/>
    <lineage>
        <taxon>Eukaryota</taxon>
        <taxon>Fungi</taxon>
        <taxon>Dikarya</taxon>
        <taxon>Ascomycota</taxon>
        <taxon>Pezizomycotina</taxon>
        <taxon>Dothideomycetes</taxon>
        <taxon>Pleosporomycetidae</taxon>
        <taxon>Pleosporales</taxon>
        <taxon>Lophiotremataceae</taxon>
        <taxon>Lophiotrema</taxon>
    </lineage>
</organism>
<feature type="domain" description="Peptidase S8/S53" evidence="4">
    <location>
        <begin position="10"/>
        <end position="131"/>
    </location>
</feature>
<evidence type="ECO:0000313" key="5">
    <source>
        <dbReference type="EMBL" id="KAF2107012.1"/>
    </source>
</evidence>
<dbReference type="Pfam" id="PF00082">
    <property type="entry name" value="Peptidase_S8"/>
    <property type="match status" value="1"/>
</dbReference>
<dbReference type="GO" id="GO:0004252">
    <property type="term" value="F:serine-type endopeptidase activity"/>
    <property type="evidence" value="ECO:0007669"/>
    <property type="project" value="InterPro"/>
</dbReference>
<dbReference type="GO" id="GO:0006508">
    <property type="term" value="P:proteolysis"/>
    <property type="evidence" value="ECO:0007669"/>
    <property type="project" value="UniProtKB-KW"/>
</dbReference>
<evidence type="ECO:0000256" key="2">
    <source>
        <dbReference type="ARBA" id="ARBA00022801"/>
    </source>
</evidence>
<keyword evidence="1" id="KW-0645">Protease</keyword>
<evidence type="ECO:0000259" key="4">
    <source>
        <dbReference type="Pfam" id="PF00082"/>
    </source>
</evidence>
<name>A0A6A5YIG2_9PLEO</name>
<reference evidence="5" key="1">
    <citation type="journal article" date="2020" name="Stud. Mycol.">
        <title>101 Dothideomycetes genomes: a test case for predicting lifestyles and emergence of pathogens.</title>
        <authorList>
            <person name="Haridas S."/>
            <person name="Albert R."/>
            <person name="Binder M."/>
            <person name="Bloem J."/>
            <person name="Labutti K."/>
            <person name="Salamov A."/>
            <person name="Andreopoulos B."/>
            <person name="Baker S."/>
            <person name="Barry K."/>
            <person name="Bills G."/>
            <person name="Bluhm B."/>
            <person name="Cannon C."/>
            <person name="Castanera R."/>
            <person name="Culley D."/>
            <person name="Daum C."/>
            <person name="Ezra D."/>
            <person name="Gonzalez J."/>
            <person name="Henrissat B."/>
            <person name="Kuo A."/>
            <person name="Liang C."/>
            <person name="Lipzen A."/>
            <person name="Lutzoni F."/>
            <person name="Magnuson J."/>
            <person name="Mondo S."/>
            <person name="Nolan M."/>
            <person name="Ohm R."/>
            <person name="Pangilinan J."/>
            <person name="Park H.-J."/>
            <person name="Ramirez L."/>
            <person name="Alfaro M."/>
            <person name="Sun H."/>
            <person name="Tritt A."/>
            <person name="Yoshinaga Y."/>
            <person name="Zwiers L.-H."/>
            <person name="Turgeon B."/>
            <person name="Goodwin S."/>
            <person name="Spatafora J."/>
            <person name="Crous P."/>
            <person name="Grigoriev I."/>
        </authorList>
    </citation>
    <scope>NUCLEOTIDE SEQUENCE</scope>
    <source>
        <strain evidence="5">CBS 627.86</strain>
    </source>
</reference>
<evidence type="ECO:0000256" key="3">
    <source>
        <dbReference type="ARBA" id="ARBA00022825"/>
    </source>
</evidence>
<dbReference type="AlphaFoldDB" id="A0A6A5YIG2"/>
<evidence type="ECO:0000256" key="1">
    <source>
        <dbReference type="ARBA" id="ARBA00022670"/>
    </source>
</evidence>
<dbReference type="Proteomes" id="UP000799770">
    <property type="component" value="Unassembled WGS sequence"/>
</dbReference>
<dbReference type="Gene3D" id="3.40.50.200">
    <property type="entry name" value="Peptidase S8/S53 domain"/>
    <property type="match status" value="1"/>
</dbReference>
<accession>A0A6A5YIG2</accession>
<dbReference type="SUPFAM" id="SSF52743">
    <property type="entry name" value="Subtilisin-like"/>
    <property type="match status" value="1"/>
</dbReference>
<keyword evidence="3" id="KW-0720">Serine protease</keyword>
<keyword evidence="2" id="KW-0378">Hydrolase</keyword>
<dbReference type="InterPro" id="IPR036852">
    <property type="entry name" value="Peptidase_S8/S53_dom_sf"/>
</dbReference>
<dbReference type="InterPro" id="IPR023828">
    <property type="entry name" value="Peptidase_S8_Ser-AS"/>
</dbReference>
<proteinExistence type="predicted"/>
<dbReference type="OrthoDB" id="206201at2759"/>
<sequence>MSEKDEKLEAQLREAVNPSYEGGRRRIVFAAAGNAGGNAPMGWLASMSGVIAVHATDGLGAASNFNPTSLSGESFPTLGRDIQSNWKETGKRNPPKPIYLSGTSFATPIVAAIAADVLEWARWNLKMTNDQKKLLYSAGYMKKVFAKMMQPRFNIHYIQPWTLWERGWDNGCGQVKSVKDVLMEVIAS</sequence>
<dbReference type="CDD" id="cd00306">
    <property type="entry name" value="Peptidases_S8_S53"/>
    <property type="match status" value="1"/>
</dbReference>
<dbReference type="EMBL" id="ML977357">
    <property type="protein sequence ID" value="KAF2107012.1"/>
    <property type="molecule type" value="Genomic_DNA"/>
</dbReference>
<gene>
    <name evidence="5" type="ORF">BDV96DRAFT_637800</name>
</gene>